<reference evidence="1 2" key="1">
    <citation type="journal article" date="2016" name="Mol. Biol. Evol.">
        <title>Genome-Wide Survey of Gut Fungi (Harpellales) Reveals the First Horizontally Transferred Ubiquitin Gene from a Mosquito Host.</title>
        <authorList>
            <person name="Wang Y."/>
            <person name="White M.M."/>
            <person name="Kvist S."/>
            <person name="Moncalvo J.M."/>
        </authorList>
    </citation>
    <scope>NUCLEOTIDE SEQUENCE [LARGE SCALE GENOMIC DNA]</scope>
    <source>
        <strain evidence="1 2">ALG-7-W6</strain>
    </source>
</reference>
<sequence>MFGFGFQLIPTVGIIGESFTRGSRQKINETRSKKDTISFINGSNAKFNDEFKPYPSAGVLVETDTEVSLSLSLSYATFLEATTPGGKNKGKYWNRPTHGRAYQ</sequence>
<dbReference type="AlphaFoldDB" id="A0A1R0GLV7"/>
<comment type="caution">
    <text evidence="1">The sequence shown here is derived from an EMBL/GenBank/DDBJ whole genome shotgun (WGS) entry which is preliminary data.</text>
</comment>
<organism evidence="1 2">
    <name type="scientific">Smittium mucronatum</name>
    <dbReference type="NCBI Taxonomy" id="133383"/>
    <lineage>
        <taxon>Eukaryota</taxon>
        <taxon>Fungi</taxon>
        <taxon>Fungi incertae sedis</taxon>
        <taxon>Zoopagomycota</taxon>
        <taxon>Kickxellomycotina</taxon>
        <taxon>Harpellomycetes</taxon>
        <taxon>Harpellales</taxon>
        <taxon>Legeriomycetaceae</taxon>
        <taxon>Smittium</taxon>
    </lineage>
</organism>
<proteinExistence type="predicted"/>
<protein>
    <submittedName>
        <fullName evidence="1">Uncharacterized protein</fullName>
    </submittedName>
</protein>
<evidence type="ECO:0000313" key="1">
    <source>
        <dbReference type="EMBL" id="OLY77871.1"/>
    </source>
</evidence>
<evidence type="ECO:0000313" key="2">
    <source>
        <dbReference type="Proteomes" id="UP000187455"/>
    </source>
</evidence>
<name>A0A1R0GLV7_9FUNG</name>
<dbReference type="Proteomes" id="UP000187455">
    <property type="component" value="Unassembled WGS sequence"/>
</dbReference>
<accession>A0A1R0GLV7</accession>
<dbReference type="EMBL" id="LSSL01007620">
    <property type="protein sequence ID" value="OLY77871.1"/>
    <property type="molecule type" value="Genomic_DNA"/>
</dbReference>
<keyword evidence="2" id="KW-1185">Reference proteome</keyword>
<gene>
    <name evidence="1" type="ORF">AYI68_g8095</name>
</gene>